<evidence type="ECO:0000313" key="2">
    <source>
        <dbReference type="Proteomes" id="UP000649617"/>
    </source>
</evidence>
<name>A0A812W6D8_SYMPI</name>
<evidence type="ECO:0000313" key="1">
    <source>
        <dbReference type="EMBL" id="CAE7668111.1"/>
    </source>
</evidence>
<dbReference type="EMBL" id="CAJNIZ010043755">
    <property type="protein sequence ID" value="CAE7668111.1"/>
    <property type="molecule type" value="Genomic_DNA"/>
</dbReference>
<dbReference type="OrthoDB" id="19037at2759"/>
<dbReference type="AlphaFoldDB" id="A0A812W6D8"/>
<dbReference type="Gene3D" id="2.70.98.70">
    <property type="match status" value="1"/>
</dbReference>
<proteinExistence type="predicted"/>
<gene>
    <name evidence="1" type="ORF">SPIL2461_LOCUS18350</name>
</gene>
<accession>A0A812W6D8</accession>
<reference evidence="1" key="1">
    <citation type="submission" date="2021-02" db="EMBL/GenBank/DDBJ databases">
        <authorList>
            <person name="Dougan E. K."/>
            <person name="Rhodes N."/>
            <person name="Thang M."/>
            <person name="Chan C."/>
        </authorList>
    </citation>
    <scope>NUCLEOTIDE SEQUENCE</scope>
</reference>
<organism evidence="1 2">
    <name type="scientific">Symbiodinium pilosum</name>
    <name type="common">Dinoflagellate</name>
    <dbReference type="NCBI Taxonomy" id="2952"/>
    <lineage>
        <taxon>Eukaryota</taxon>
        <taxon>Sar</taxon>
        <taxon>Alveolata</taxon>
        <taxon>Dinophyceae</taxon>
        <taxon>Suessiales</taxon>
        <taxon>Symbiodiniaceae</taxon>
        <taxon>Symbiodinium</taxon>
    </lineage>
</organism>
<protein>
    <submittedName>
        <fullName evidence="1">Uncharacterized protein</fullName>
    </submittedName>
</protein>
<keyword evidence="2" id="KW-1185">Reference proteome</keyword>
<dbReference type="Proteomes" id="UP000649617">
    <property type="component" value="Unassembled WGS sequence"/>
</dbReference>
<comment type="caution">
    <text evidence="1">The sequence shown here is derived from an EMBL/GenBank/DDBJ whole genome shotgun (WGS) entry which is preliminary data.</text>
</comment>
<feature type="non-terminal residue" evidence="1">
    <location>
        <position position="569"/>
    </location>
</feature>
<sequence length="569" mass="61946">MINDILWLHRSMFTDDGVYVEGVAMYSFMSITGLVGISALQKASFGFAPEAVDEDALVRLVRFHLASMSTDAYTVAFGDSHRKRGWGDLSTLQAALAPKKIARDAPAENLTPCGAREYCSAMWGCPKCWYGSGGLYEDPWRISPDLLALNLTDLVAWCSVSSSQPLGGQLLRVFSDGGYASIRTPLLPAQGSPHCFGTGSAEICVRSGPSLADNIPYAFLALQARPSSFSHSEVDFGTFIWSAWGARLISEYGYGTISTAVGPWDTRRYEYIDNNPAGHNTVVVREAFKDAEEQINFSQLHLAVGSLGYSEARTDSEEGRCLELDGSVPYGASRSDGWLDVMRRYACPVSDGAFVLVDLLAVKRNRTAMHIYGAQYGGPNFDEAEPPSLRLHIDEYFHTETSAPLATDSNGNRLAQELEFDRSSDPSAFKWCSHVDPVVLNAGAVVLHARCGLGGFRPADGSGLISGFSISGGHFVYDGLVTTVDTWKRPNWLKKRRIRFVGNSTVGAEGDLRLFVLSPFPATQNDTPEISLESCTEELDCPYNASVTQCSCVSMCSNSILRWAVVLLG</sequence>